<keyword evidence="2" id="KW-1185">Reference proteome</keyword>
<name>A0A8H6RNV9_9PEZI</name>
<accession>A0A8H6RNV9</accession>
<dbReference type="AlphaFoldDB" id="A0A8H6RNV9"/>
<reference evidence="1" key="1">
    <citation type="submission" date="2020-04" db="EMBL/GenBank/DDBJ databases">
        <title>Draft genome resource of the tomato pathogen Pseudocercospora fuligena.</title>
        <authorList>
            <person name="Zaccaron A."/>
        </authorList>
    </citation>
    <scope>NUCLEOTIDE SEQUENCE</scope>
    <source>
        <strain evidence="1">PF001</strain>
    </source>
</reference>
<proteinExistence type="predicted"/>
<evidence type="ECO:0000313" key="1">
    <source>
        <dbReference type="EMBL" id="KAF7193536.1"/>
    </source>
</evidence>
<dbReference type="EMBL" id="JABCIY010000080">
    <property type="protein sequence ID" value="KAF7193536.1"/>
    <property type="molecule type" value="Genomic_DNA"/>
</dbReference>
<comment type="caution">
    <text evidence="1">The sequence shown here is derived from an EMBL/GenBank/DDBJ whole genome shotgun (WGS) entry which is preliminary data.</text>
</comment>
<protein>
    <submittedName>
        <fullName evidence="1">Uncharacterized protein</fullName>
    </submittedName>
</protein>
<dbReference type="Proteomes" id="UP000660729">
    <property type="component" value="Unassembled WGS sequence"/>
</dbReference>
<organism evidence="1 2">
    <name type="scientific">Pseudocercospora fuligena</name>
    <dbReference type="NCBI Taxonomy" id="685502"/>
    <lineage>
        <taxon>Eukaryota</taxon>
        <taxon>Fungi</taxon>
        <taxon>Dikarya</taxon>
        <taxon>Ascomycota</taxon>
        <taxon>Pezizomycotina</taxon>
        <taxon>Dothideomycetes</taxon>
        <taxon>Dothideomycetidae</taxon>
        <taxon>Mycosphaerellales</taxon>
        <taxon>Mycosphaerellaceae</taxon>
        <taxon>Pseudocercospora</taxon>
    </lineage>
</organism>
<evidence type="ECO:0000313" key="2">
    <source>
        <dbReference type="Proteomes" id="UP000660729"/>
    </source>
</evidence>
<gene>
    <name evidence="1" type="ORF">HII31_05111</name>
</gene>
<sequence length="132" mass="14878">MATGSTTHHTHLHRDSTAFSNINSTNSQLLHPSITMQFQNIIAAIAALAIGNTLAAPAAMPEAQPAAEAVQERDTAAVQYWGAGYYKGHYYPNGYYRRGLYYYPTGAYYQNNFWYVDDGVQLCYTAYQYYYC</sequence>